<feature type="domain" description="Heparinase II/III-like C-terminal" evidence="3">
    <location>
        <begin position="822"/>
        <end position="991"/>
    </location>
</feature>
<sequence length="1629" mass="181350">MEKIRLKRLVIYSILSIAILLSSCPDIFAAQDDAVVDNIDELIDDDAGDYTYFHSDYPNTGNILSATAQKPAYFNLSSDVSYDPNTSTVVSGENTITFGRLDYRNANRSNAITLHKGVAGKASDCYIDVKMEKAAIYGSEKVYQYFVIESDVTVPEKGASILLFRLRDSALYNAANAAEAGTGYHTDVQIAAIDTHGNLKLSGSQYVWNDYVDQMNGEAAHWKCYVNLENHTMEVYINNIHVGKGISFSSKFTKLTQVRVSLDNGDGTGDLMMEHWQITGLAQPYVVDEADEITEVRSSVFYDDTDMANYLSDKIVLSKYADFAWKKGERIPLSSKPVQIGEDLYVTVAEFNRIFDANLQQSADMPVISSGNDTKISVKYAAEQQALCTIYDGDGTMYFGTRPFDNAISADTPIYKRPFYVGTLPYITATEELRSYVLYQRPDAATISADFGQNASVPHPRLFITDDDITQMKIMAEQDALLRRMLDYNIQKADSAFSDEAISYRFQDTYRMHDMAEQFKNNMQLYGFAYLLTGNEKYAQRAWDDLSAVSQFPDLNTAHIIDTGMFLNGLGIAYDWMYDVWTEEQKTAIVSTIVELGLKPLSLAYYGRLQGCAVGTGTSTQISGIFPKWSSNYNTIVNNGITVAALAIMEENPAFCSEMLENAVRSIEYTLKCFDREGGWAEGPIYWGKTMTSLSSMIGAIEFSLGSDYGLLNAPGLDKTAEYIISMQSENGINNYHDANDMKNPSFNNQLTWLGIKYANEAIISHRKMQLFNDDFTTIPLEAICYFHGIDFIQGTNYTAMPKVITTSGTVESFSTRSAYFDANAFWVSAHGGTVGAYHSHNDAGAFVFDMAGEKWAVDLGTENYNSGIADNQLYRKRTEGHNTLTINNDAKYNQTASAYVPLIEYEYSDTEAYCVYDMSEAYDEADTLKRGFFVDKSMSELTVRDEITLNRSSEVYWYMHTKAEVTVDSANNRMMLTQNGKRIYLTWNSNVVVDASETGAATPPESLTNAASQNQNQGVTRIALKLSGSGQINLEVRFSQFACVPSKGDIDSWSISESTSNAELLLNEDFGENTYGMATAGGKFGRANTDRSICLTDDWTIQNIPFTENLDGAVLYGSMYYAFENTPGEISIQWSDTNFAQIAGGGITVCDKTVPVHHVLNKWYHLEFVLQKASGEGEDVLYVFRDDELLAQEYISNTAFCYNTLSILSNAGNSGAIWIDDMELIKQPEGYMLYKSPAGFSHVCSEIEKFANKGIFYLSSNLQRKDIENGGMWSGVSNIEYRDQNGYTLQPEHTIDGKYIDITCVDGRHVYWPVKLLTHAVLYQTDGYIETGLAEWHAAGTWSRLRGTNQNLQKVGGIGGKDTSDLCTVWYGPYMNQSEYLDYSVVKDTQGDTWNALFNGSGTGPIRISGSILVSGDVNASLEIKSNNSSQYIGVLRFGDGTISTGGQTVSISNSGEWMDFSVTLYTLKKYVDISIPGQTETCTFRTFSNLPQVFNIIRFGAYSSSATTDGYIALDNIKIEKLGANEEAWTIVCRQNGALVENFFSEGELNFRAVPNTDLLTGVLVAALYSENTFLEFAIDEDASDDLECFLPTKNKDAQVCVMLWNDLETMKPLIKAKRLKYYSMTA</sequence>
<organism evidence="4 5">
    <name type="scientific">Ructibacterium gallinarum</name>
    <dbReference type="NCBI Taxonomy" id="2779355"/>
    <lineage>
        <taxon>Bacteria</taxon>
        <taxon>Bacillati</taxon>
        <taxon>Bacillota</taxon>
        <taxon>Clostridia</taxon>
        <taxon>Eubacteriales</taxon>
        <taxon>Oscillospiraceae</taxon>
        <taxon>Ructibacterium</taxon>
    </lineage>
</organism>
<comment type="caution">
    <text evidence="4">The sequence shown here is derived from an EMBL/GenBank/DDBJ whole genome shotgun (WGS) entry which is preliminary data.</text>
</comment>
<dbReference type="GO" id="GO:0030313">
    <property type="term" value="C:cell envelope"/>
    <property type="evidence" value="ECO:0007669"/>
    <property type="project" value="UniProtKB-SubCell"/>
</dbReference>
<dbReference type="InterPro" id="IPR012480">
    <property type="entry name" value="Hepar_II_III_C"/>
</dbReference>
<evidence type="ECO:0000313" key="4">
    <source>
        <dbReference type="EMBL" id="MBE5041247.1"/>
    </source>
</evidence>
<gene>
    <name evidence="4" type="ORF">INF28_12370</name>
</gene>
<dbReference type="Pfam" id="PF07940">
    <property type="entry name" value="Hepar_II_III_C"/>
    <property type="match status" value="1"/>
</dbReference>
<dbReference type="RefSeq" id="WP_226393777.1">
    <property type="nucleotide sequence ID" value="NZ_JADCKB010000046.1"/>
</dbReference>
<evidence type="ECO:0000313" key="5">
    <source>
        <dbReference type="Proteomes" id="UP000806542"/>
    </source>
</evidence>
<dbReference type="PROSITE" id="PS51257">
    <property type="entry name" value="PROKAR_LIPOPROTEIN"/>
    <property type="match status" value="1"/>
</dbReference>
<feature type="chain" id="PRO_5039543654" evidence="2">
    <location>
        <begin position="30"/>
        <end position="1629"/>
    </location>
</feature>
<evidence type="ECO:0000256" key="2">
    <source>
        <dbReference type="SAM" id="SignalP"/>
    </source>
</evidence>
<dbReference type="GO" id="GO:0016829">
    <property type="term" value="F:lyase activity"/>
    <property type="evidence" value="ECO:0007669"/>
    <property type="project" value="InterPro"/>
</dbReference>
<keyword evidence="2" id="KW-0732">Signal</keyword>
<protein>
    <submittedName>
        <fullName evidence="4">Heparinase II/III family protein</fullName>
    </submittedName>
</protein>
<dbReference type="PANTHER" id="PTHR38045">
    <property type="entry name" value="CHROMOSOME 1, WHOLE GENOME SHOTGUN SEQUENCE"/>
    <property type="match status" value="1"/>
</dbReference>
<dbReference type="Gene3D" id="1.50.10.100">
    <property type="entry name" value="Chondroitin AC/alginate lyase"/>
    <property type="match status" value="1"/>
</dbReference>
<dbReference type="Proteomes" id="UP000806542">
    <property type="component" value="Unassembled WGS sequence"/>
</dbReference>
<reference evidence="4" key="1">
    <citation type="submission" date="2020-10" db="EMBL/GenBank/DDBJ databases">
        <title>ChiBAC.</title>
        <authorList>
            <person name="Zenner C."/>
            <person name="Hitch T.C.A."/>
            <person name="Clavel T."/>
        </authorList>
    </citation>
    <scope>NUCLEOTIDE SEQUENCE</scope>
    <source>
        <strain evidence="4">DSM 107454</strain>
    </source>
</reference>
<accession>A0A9D5R9Q1</accession>
<dbReference type="Gene3D" id="2.70.98.70">
    <property type="match status" value="1"/>
</dbReference>
<dbReference type="SUPFAM" id="SSF48230">
    <property type="entry name" value="Chondroitin AC/alginate lyase"/>
    <property type="match status" value="1"/>
</dbReference>
<dbReference type="PANTHER" id="PTHR38045:SF1">
    <property type="entry name" value="HEPARINASE II_III-LIKE PROTEIN"/>
    <property type="match status" value="1"/>
</dbReference>
<evidence type="ECO:0000259" key="3">
    <source>
        <dbReference type="Pfam" id="PF07940"/>
    </source>
</evidence>
<dbReference type="InterPro" id="IPR008929">
    <property type="entry name" value="Chondroitin_lyas"/>
</dbReference>
<name>A0A9D5R9Q1_9FIRM</name>
<proteinExistence type="predicted"/>
<evidence type="ECO:0000256" key="1">
    <source>
        <dbReference type="ARBA" id="ARBA00004196"/>
    </source>
</evidence>
<keyword evidence="5" id="KW-1185">Reference proteome</keyword>
<comment type="subcellular location">
    <subcellularLocation>
        <location evidence="1">Cell envelope</location>
    </subcellularLocation>
</comment>
<dbReference type="EMBL" id="JADCKB010000046">
    <property type="protein sequence ID" value="MBE5041247.1"/>
    <property type="molecule type" value="Genomic_DNA"/>
</dbReference>
<feature type="signal peptide" evidence="2">
    <location>
        <begin position="1"/>
        <end position="29"/>
    </location>
</feature>